<organism evidence="6 7">
    <name type="scientific">Legionella cherrii</name>
    <dbReference type="NCBI Taxonomy" id="28084"/>
    <lineage>
        <taxon>Bacteria</taxon>
        <taxon>Pseudomonadati</taxon>
        <taxon>Pseudomonadota</taxon>
        <taxon>Gammaproteobacteria</taxon>
        <taxon>Legionellales</taxon>
        <taxon>Legionellaceae</taxon>
        <taxon>Legionella</taxon>
    </lineage>
</organism>
<dbReference type="InterPro" id="IPR029063">
    <property type="entry name" value="SAM-dependent_MTases_sf"/>
</dbReference>
<sequence length="245" mass="27857">MEYTKQILAMLREGDFAHPGEIEAIELSLSPIIKNSEARLLDVGCGLGGTAHYVQKKGWGIVTGVDIDRNLIDRAKTSYPDTQFICEDILSSTKLAHKSFQCIYSFSAFFCFESQEIALKKLSQLSDSHGTLVLFDYSRPDVTSIQSPFPWSNTASRFNPIYLPELKKQLSATGWIFKESVDLSEHFIHWYTNLLDSFEQKREQVKQQFGQQAWDILYSGFKQLLLDLNTKKIGGIVVYANLNHT</sequence>
<evidence type="ECO:0000259" key="5">
    <source>
        <dbReference type="Pfam" id="PF08241"/>
    </source>
</evidence>
<proteinExistence type="predicted"/>
<evidence type="ECO:0000313" key="7">
    <source>
        <dbReference type="Proteomes" id="UP000054921"/>
    </source>
</evidence>
<dbReference type="STRING" id="28084.Lche_0040"/>
<dbReference type="EMBL" id="LNXW01000005">
    <property type="protein sequence ID" value="KTC83381.1"/>
    <property type="molecule type" value="Genomic_DNA"/>
</dbReference>
<dbReference type="SUPFAM" id="SSF53335">
    <property type="entry name" value="S-adenosyl-L-methionine-dependent methyltransferases"/>
    <property type="match status" value="1"/>
</dbReference>
<dbReference type="PANTHER" id="PTHR44307:SF2">
    <property type="entry name" value="PHOSPHOETHANOLAMINE METHYLTRANSFERASE ISOFORM X1"/>
    <property type="match status" value="1"/>
</dbReference>
<dbReference type="GO" id="GO:0008757">
    <property type="term" value="F:S-adenosylmethionine-dependent methyltransferase activity"/>
    <property type="evidence" value="ECO:0007669"/>
    <property type="project" value="InterPro"/>
</dbReference>
<feature type="domain" description="Methyltransferase type 11" evidence="5">
    <location>
        <begin position="41"/>
        <end position="133"/>
    </location>
</feature>
<evidence type="ECO:0000256" key="3">
    <source>
        <dbReference type="ARBA" id="ARBA00022679"/>
    </source>
</evidence>
<gene>
    <name evidence="6" type="ORF">Lche_0040</name>
</gene>
<comment type="pathway">
    <text evidence="1">Lipid metabolism.</text>
</comment>
<dbReference type="Proteomes" id="UP000054921">
    <property type="component" value="Unassembled WGS sequence"/>
</dbReference>
<evidence type="ECO:0000256" key="4">
    <source>
        <dbReference type="ARBA" id="ARBA00025707"/>
    </source>
</evidence>
<comment type="pathway">
    <text evidence="4">Phospholipid metabolism.</text>
</comment>
<dbReference type="OrthoDB" id="529208at2"/>
<dbReference type="CDD" id="cd02440">
    <property type="entry name" value="AdoMet_MTases"/>
    <property type="match status" value="1"/>
</dbReference>
<accession>A0A0W0SKB1</accession>
<dbReference type="Gene3D" id="3.40.50.150">
    <property type="entry name" value="Vaccinia Virus protein VP39"/>
    <property type="match status" value="1"/>
</dbReference>
<keyword evidence="3 6" id="KW-0808">Transferase</keyword>
<evidence type="ECO:0000256" key="1">
    <source>
        <dbReference type="ARBA" id="ARBA00005189"/>
    </source>
</evidence>
<comment type="caution">
    <text evidence="6">The sequence shown here is derived from an EMBL/GenBank/DDBJ whole genome shotgun (WGS) entry which is preliminary data.</text>
</comment>
<keyword evidence="2 6" id="KW-0489">Methyltransferase</keyword>
<reference evidence="6 7" key="1">
    <citation type="submission" date="2015-11" db="EMBL/GenBank/DDBJ databases">
        <title>Genomic analysis of 38 Legionella species identifies large and diverse effector repertoires.</title>
        <authorList>
            <person name="Burstein D."/>
            <person name="Amaro F."/>
            <person name="Zusman T."/>
            <person name="Lifshitz Z."/>
            <person name="Cohen O."/>
            <person name="Gilbert J.A."/>
            <person name="Pupko T."/>
            <person name="Shuman H.A."/>
            <person name="Segal G."/>
        </authorList>
    </citation>
    <scope>NUCLEOTIDE SEQUENCE [LARGE SCALE GENOMIC DNA]</scope>
    <source>
        <strain evidence="6 7">ORW</strain>
    </source>
</reference>
<name>A0A0W0SKB1_9GAMM</name>
<evidence type="ECO:0000256" key="2">
    <source>
        <dbReference type="ARBA" id="ARBA00022603"/>
    </source>
</evidence>
<protein>
    <submittedName>
        <fullName evidence="6">Trans-aconitate 2-methyltransferase</fullName>
    </submittedName>
</protein>
<dbReference type="InterPro" id="IPR013216">
    <property type="entry name" value="Methyltransf_11"/>
</dbReference>
<evidence type="ECO:0000313" key="6">
    <source>
        <dbReference type="EMBL" id="KTC83381.1"/>
    </source>
</evidence>
<dbReference type="GO" id="GO:0032259">
    <property type="term" value="P:methylation"/>
    <property type="evidence" value="ECO:0007669"/>
    <property type="project" value="UniProtKB-KW"/>
</dbReference>
<dbReference type="RefSeq" id="WP_058387241.1">
    <property type="nucleotide sequence ID" value="NZ_LNXW01000005.1"/>
</dbReference>
<dbReference type="AlphaFoldDB" id="A0A0W0SKB1"/>
<dbReference type="PATRIC" id="fig|28084.5.peg.43"/>
<dbReference type="PANTHER" id="PTHR44307">
    <property type="entry name" value="PHOSPHOETHANOLAMINE METHYLTRANSFERASE"/>
    <property type="match status" value="1"/>
</dbReference>
<dbReference type="Pfam" id="PF08241">
    <property type="entry name" value="Methyltransf_11"/>
    <property type="match status" value="1"/>
</dbReference>